<dbReference type="AlphaFoldDB" id="A0A5C6V4T8"/>
<keyword evidence="4" id="KW-0472">Membrane</keyword>
<sequence length="831" mass="96889">MIQAGKIHRINGLKATWWLLLISVFAVSVGCKSTRRLGENEYLLKKNKLEIAGKPDIDSDELKDLIRQKPNRKTFLIWSMHLRLYNLGLGKNQEGKFKSWLRRIGEKPVIYDSTETAKTVEQMERFLFQHGYFKGTVKDSIIYNNQQDPKNFFSFLNPLRNKKKVILKYRVEPEEPYIVASLNYNFLDPRLENIFKKSTIKWIPIEGEKYDYKKLDDLRKQIATCFQNQGFFDFKKNYIKFRVDSAFGDHTVHINARILNPVKTEPNGEKVDQVHTRYRIDKIYIYPNYNIFQTNSFSDTIRLEKSSIIYNKPLRINPKLLPTKVFINKGLYIAQDITDTYKSLNDMGLYRSVNIDFEYQQPQTNNENELLDAYIYLNPLKRHTFSVETRLETRAYSGQNDENQNVTNFNFGVNGSVSLSRINAFKNGETLRLSLSGGLEPFFLSDSTNTDNFFNTVEFGPRLQLTFPRFLLPISQSKFAKSNRPQTQVTATYNLLKNDDFFRRATKLTFGYFWLETPQKLHRVTPIDISFVNAQLSNSLQDRLDALNNPFLNNTYSDQVILASSYIFTYRQIKSKNSNHGWYNRVKVEGAGNTFRGLAGLFNDNHRKASTYQLFGITYAQYLSVENDFRYYHYNRFDQTLATRLFIGAAKPLENLDALPFEKSFFAGGSNGIRAWQARTLGPGSYLDTNSFSGFLNRIGEIKIEGNVEYRFDLVSFLEAAIFLDAGNIWVFKERANREGTEFDTRFYNDLAIGTGFGLRLDFDFFIIRFDLGYPLRDPTLPENERWFYQEKTKYNSIVQRFNQRNNLSGDNAIRGYRSNLNFNIGIGYPF</sequence>
<dbReference type="InterPro" id="IPR039910">
    <property type="entry name" value="D15-like"/>
</dbReference>
<protein>
    <submittedName>
        <fullName evidence="7">BamA/TamA family outer membrane protein</fullName>
    </submittedName>
</protein>
<keyword evidence="2" id="KW-0812">Transmembrane</keyword>
<dbReference type="EMBL" id="VORB01000006">
    <property type="protein sequence ID" value="TXC78545.1"/>
    <property type="molecule type" value="Genomic_DNA"/>
</dbReference>
<dbReference type="Pfam" id="PF01103">
    <property type="entry name" value="Omp85"/>
    <property type="match status" value="1"/>
</dbReference>
<comment type="subcellular location">
    <subcellularLocation>
        <location evidence="1">Membrane</location>
    </subcellularLocation>
</comment>
<reference evidence="7 8" key="1">
    <citation type="submission" date="2019-08" db="EMBL/GenBank/DDBJ databases">
        <title>Genome of Luteibaculum oceani JCM 18817.</title>
        <authorList>
            <person name="Bowman J.P."/>
        </authorList>
    </citation>
    <scope>NUCLEOTIDE SEQUENCE [LARGE SCALE GENOMIC DNA]</scope>
    <source>
        <strain evidence="7 8">JCM 18817</strain>
    </source>
</reference>
<evidence type="ECO:0000313" key="8">
    <source>
        <dbReference type="Proteomes" id="UP000321168"/>
    </source>
</evidence>
<evidence type="ECO:0000256" key="2">
    <source>
        <dbReference type="ARBA" id="ARBA00022692"/>
    </source>
</evidence>
<dbReference type="PANTHER" id="PTHR12815">
    <property type="entry name" value="SORTING AND ASSEMBLY MACHINERY SAMM50 PROTEIN FAMILY MEMBER"/>
    <property type="match status" value="1"/>
</dbReference>
<evidence type="ECO:0000256" key="5">
    <source>
        <dbReference type="ARBA" id="ARBA00023237"/>
    </source>
</evidence>
<feature type="domain" description="Bacterial surface antigen (D15)" evidence="6">
    <location>
        <begin position="429"/>
        <end position="786"/>
    </location>
</feature>
<organism evidence="7 8">
    <name type="scientific">Luteibaculum oceani</name>
    <dbReference type="NCBI Taxonomy" id="1294296"/>
    <lineage>
        <taxon>Bacteria</taxon>
        <taxon>Pseudomonadati</taxon>
        <taxon>Bacteroidota</taxon>
        <taxon>Flavobacteriia</taxon>
        <taxon>Flavobacteriales</taxon>
        <taxon>Luteibaculaceae</taxon>
        <taxon>Luteibaculum</taxon>
    </lineage>
</organism>
<dbReference type="Gene3D" id="2.40.160.50">
    <property type="entry name" value="membrane protein fhac: a member of the omp85/tpsb transporter family"/>
    <property type="match status" value="1"/>
</dbReference>
<name>A0A5C6V4T8_9FLAO</name>
<dbReference type="RefSeq" id="WP_147014572.1">
    <property type="nucleotide sequence ID" value="NZ_VORB01000006.1"/>
</dbReference>
<keyword evidence="3" id="KW-0732">Signal</keyword>
<evidence type="ECO:0000313" key="7">
    <source>
        <dbReference type="EMBL" id="TXC78545.1"/>
    </source>
</evidence>
<evidence type="ECO:0000256" key="4">
    <source>
        <dbReference type="ARBA" id="ARBA00023136"/>
    </source>
</evidence>
<dbReference type="PROSITE" id="PS51257">
    <property type="entry name" value="PROKAR_LIPOPROTEIN"/>
    <property type="match status" value="1"/>
</dbReference>
<dbReference type="PANTHER" id="PTHR12815:SF47">
    <property type="entry name" value="TRANSLOCATION AND ASSEMBLY MODULE SUBUNIT TAMA"/>
    <property type="match status" value="1"/>
</dbReference>
<dbReference type="InterPro" id="IPR000184">
    <property type="entry name" value="Bac_surfAg_D15"/>
</dbReference>
<dbReference type="GO" id="GO:0019867">
    <property type="term" value="C:outer membrane"/>
    <property type="evidence" value="ECO:0007669"/>
    <property type="project" value="InterPro"/>
</dbReference>
<proteinExistence type="predicted"/>
<evidence type="ECO:0000256" key="1">
    <source>
        <dbReference type="ARBA" id="ARBA00004370"/>
    </source>
</evidence>
<dbReference type="Proteomes" id="UP000321168">
    <property type="component" value="Unassembled WGS sequence"/>
</dbReference>
<comment type="caution">
    <text evidence="7">The sequence shown here is derived from an EMBL/GenBank/DDBJ whole genome shotgun (WGS) entry which is preliminary data.</text>
</comment>
<evidence type="ECO:0000259" key="6">
    <source>
        <dbReference type="Pfam" id="PF01103"/>
    </source>
</evidence>
<keyword evidence="8" id="KW-1185">Reference proteome</keyword>
<dbReference type="OrthoDB" id="9814535at2"/>
<keyword evidence="5" id="KW-0998">Cell outer membrane</keyword>
<accession>A0A5C6V4T8</accession>
<gene>
    <name evidence="7" type="ORF">FRX97_07445</name>
</gene>
<evidence type="ECO:0000256" key="3">
    <source>
        <dbReference type="ARBA" id="ARBA00022729"/>
    </source>
</evidence>